<feature type="domain" description="Protein kinase" evidence="4">
    <location>
        <begin position="13"/>
        <end position="271"/>
    </location>
</feature>
<feature type="binding site" evidence="3">
    <location>
        <position position="42"/>
    </location>
    <ligand>
        <name>ATP</name>
        <dbReference type="ChEBI" id="CHEBI:30616"/>
    </ligand>
</feature>
<dbReference type="InterPro" id="IPR037215">
    <property type="entry name" value="GUN4-like_sf"/>
</dbReference>
<evidence type="ECO:0000256" key="1">
    <source>
        <dbReference type="ARBA" id="ARBA00022741"/>
    </source>
</evidence>
<dbReference type="InterPro" id="IPR008629">
    <property type="entry name" value="GUN4-like"/>
</dbReference>
<dbReference type="InterPro" id="IPR011009">
    <property type="entry name" value="Kinase-like_dom_sf"/>
</dbReference>
<keyword evidence="1 3" id="KW-0547">Nucleotide-binding</keyword>
<dbReference type="Pfam" id="PF05419">
    <property type="entry name" value="GUN4"/>
    <property type="match status" value="1"/>
</dbReference>
<dbReference type="GO" id="GO:0005524">
    <property type="term" value="F:ATP binding"/>
    <property type="evidence" value="ECO:0007669"/>
    <property type="project" value="UniProtKB-UniRule"/>
</dbReference>
<proteinExistence type="predicted"/>
<dbReference type="STRING" id="1925591.BI308_20190"/>
<dbReference type="PROSITE" id="PS00107">
    <property type="entry name" value="PROTEIN_KINASE_ATP"/>
    <property type="match status" value="1"/>
</dbReference>
<evidence type="ECO:0000256" key="2">
    <source>
        <dbReference type="ARBA" id="ARBA00022840"/>
    </source>
</evidence>
<sequence>MDWQPGKVIDRKYRIEKVLGRGGFGITYKAKHLTLGSFCVIKTPRTEFRQDNNYREFVYRFYKEAKTLASLKPHPHIVRVFDLFEEPDEDDPRVKIPCLMMEFIEGKSLFNLVKDGGALPENEAVGYIQQIGSALMHIHKTGLVHFDATPMNIMIRPDGTAVLIDFGIAGDCPPSSISLQTGNPAFAPYEQFLGERNVTVDIYTLAAGLYYAVMGECPTPSTERLKKVPLIEPKSYKSISPSLNYAIVWGMALEAGKRPQSIQKWLGLPCFSRDIPDTVRMSELPEPENKGWDWSWLPWVNGSVSPVPQSTVHQLPISAPKSKINKPLASIPGLNVYQPQEDDLRSERGVDYTLLQRLLQQQRWKDADDETYRRMLEAVKREKESYFRLEDLKNFPCMDLKTIDQLWVKYSRGRFGFSVQKRIWLDLGGTLDDYDYDTFIKLGDRVGWRKNGSLLNYSDYIFTTNALQGHLPASAVWGLAVGEVRVGSGGVGVVLCILFSLL</sequence>
<name>A0A1L9QM76_9CYAN</name>
<dbReference type="PANTHER" id="PTHR24346">
    <property type="entry name" value="MAP/MICROTUBULE AFFINITY-REGULATING KINASE"/>
    <property type="match status" value="1"/>
</dbReference>
<dbReference type="InterPro" id="IPR000719">
    <property type="entry name" value="Prot_kinase_dom"/>
</dbReference>
<dbReference type="Pfam" id="PF00069">
    <property type="entry name" value="Pkinase"/>
    <property type="match status" value="1"/>
</dbReference>
<reference evidence="5" key="1">
    <citation type="submission" date="2016-10" db="EMBL/GenBank/DDBJ databases">
        <title>CRISPR-Cas defence system in Roseofilum reptotaenium: evidence of a bacteriophage-cyanobacterium arms race in the coral black band disease.</title>
        <authorList>
            <person name="Buerger P."/>
            <person name="Wood-Charlson E.M."/>
            <person name="Weynberg K.D."/>
            <person name="Willis B."/>
            <person name="Van Oppen M.J."/>
        </authorList>
    </citation>
    <scope>NUCLEOTIDE SEQUENCE [LARGE SCALE GENOMIC DNA]</scope>
    <source>
        <strain evidence="5">AO1-A</strain>
    </source>
</reference>
<dbReference type="InterPro" id="IPR017441">
    <property type="entry name" value="Protein_kinase_ATP_BS"/>
</dbReference>
<comment type="caution">
    <text evidence="5">The sequence shown here is derived from an EMBL/GenBank/DDBJ whole genome shotgun (WGS) entry which is preliminary data.</text>
</comment>
<dbReference type="EMBL" id="MLAW01000045">
    <property type="protein sequence ID" value="OJJ21922.1"/>
    <property type="molecule type" value="Genomic_DNA"/>
</dbReference>
<dbReference type="GO" id="GO:0004674">
    <property type="term" value="F:protein serine/threonine kinase activity"/>
    <property type="evidence" value="ECO:0007669"/>
    <property type="project" value="TreeGrafter"/>
</dbReference>
<keyword evidence="6" id="KW-1185">Reference proteome</keyword>
<protein>
    <recommendedName>
        <fullName evidence="4">Protein kinase domain-containing protein</fullName>
    </recommendedName>
</protein>
<dbReference type="Gene3D" id="1.10.510.10">
    <property type="entry name" value="Transferase(Phosphotransferase) domain 1"/>
    <property type="match status" value="1"/>
</dbReference>
<keyword evidence="2 3" id="KW-0067">ATP-binding</keyword>
<dbReference type="PANTHER" id="PTHR24346:SF30">
    <property type="entry name" value="MATERNAL EMBRYONIC LEUCINE ZIPPER KINASE"/>
    <property type="match status" value="1"/>
</dbReference>
<dbReference type="GO" id="GO:0035556">
    <property type="term" value="P:intracellular signal transduction"/>
    <property type="evidence" value="ECO:0007669"/>
    <property type="project" value="TreeGrafter"/>
</dbReference>
<dbReference type="Gene3D" id="1.10.10.1770">
    <property type="entry name" value="Gun4-like"/>
    <property type="match status" value="1"/>
</dbReference>
<evidence type="ECO:0000313" key="5">
    <source>
        <dbReference type="EMBL" id="OJJ21922.1"/>
    </source>
</evidence>
<evidence type="ECO:0000256" key="3">
    <source>
        <dbReference type="PROSITE-ProRule" id="PRU10141"/>
    </source>
</evidence>
<dbReference type="CDD" id="cd16383">
    <property type="entry name" value="GUN4"/>
    <property type="match status" value="1"/>
</dbReference>
<organism evidence="5 6">
    <name type="scientific">Roseofilum reptotaenium AO1-A</name>
    <dbReference type="NCBI Taxonomy" id="1925591"/>
    <lineage>
        <taxon>Bacteria</taxon>
        <taxon>Bacillati</taxon>
        <taxon>Cyanobacteriota</taxon>
        <taxon>Cyanophyceae</taxon>
        <taxon>Desertifilales</taxon>
        <taxon>Desertifilaceae</taxon>
        <taxon>Roseofilum</taxon>
    </lineage>
</organism>
<accession>A0A1L9QM76</accession>
<dbReference type="AlphaFoldDB" id="A0A1L9QM76"/>
<evidence type="ECO:0000313" key="6">
    <source>
        <dbReference type="Proteomes" id="UP000183940"/>
    </source>
</evidence>
<dbReference type="Proteomes" id="UP000183940">
    <property type="component" value="Unassembled WGS sequence"/>
</dbReference>
<gene>
    <name evidence="5" type="ORF">BI308_20190</name>
</gene>
<dbReference type="Gene3D" id="1.25.40.620">
    <property type="match status" value="1"/>
</dbReference>
<dbReference type="SUPFAM" id="SSF56112">
    <property type="entry name" value="Protein kinase-like (PK-like)"/>
    <property type="match status" value="1"/>
</dbReference>
<dbReference type="GO" id="GO:0005737">
    <property type="term" value="C:cytoplasm"/>
    <property type="evidence" value="ECO:0007669"/>
    <property type="project" value="TreeGrafter"/>
</dbReference>
<dbReference type="SUPFAM" id="SSF140869">
    <property type="entry name" value="GUN4-like"/>
    <property type="match status" value="1"/>
</dbReference>
<dbReference type="PROSITE" id="PS50011">
    <property type="entry name" value="PROTEIN_KINASE_DOM"/>
    <property type="match status" value="1"/>
</dbReference>
<dbReference type="CDD" id="cd14014">
    <property type="entry name" value="STKc_PknB_like"/>
    <property type="match status" value="1"/>
</dbReference>
<evidence type="ECO:0000259" key="4">
    <source>
        <dbReference type="PROSITE" id="PS50011"/>
    </source>
</evidence>